<organism evidence="1 2">
    <name type="scientific">Actinophytocola algeriensis</name>
    <dbReference type="NCBI Taxonomy" id="1768010"/>
    <lineage>
        <taxon>Bacteria</taxon>
        <taxon>Bacillati</taxon>
        <taxon>Actinomycetota</taxon>
        <taxon>Actinomycetes</taxon>
        <taxon>Pseudonocardiales</taxon>
        <taxon>Pseudonocardiaceae</taxon>
    </lineage>
</organism>
<dbReference type="Proteomes" id="UP000520767">
    <property type="component" value="Unassembled WGS sequence"/>
</dbReference>
<dbReference type="EMBL" id="JACHJQ010000006">
    <property type="protein sequence ID" value="MBB4909748.1"/>
    <property type="molecule type" value="Genomic_DNA"/>
</dbReference>
<proteinExistence type="predicted"/>
<gene>
    <name evidence="1" type="ORF">FHR82_006006</name>
</gene>
<protein>
    <submittedName>
        <fullName evidence="1">Uncharacterized protein</fullName>
    </submittedName>
</protein>
<dbReference type="RefSeq" id="WP_221464421.1">
    <property type="nucleotide sequence ID" value="NZ_JACHJQ010000006.1"/>
</dbReference>
<evidence type="ECO:0000313" key="1">
    <source>
        <dbReference type="EMBL" id="MBB4909748.1"/>
    </source>
</evidence>
<dbReference type="AlphaFoldDB" id="A0A7W7VGV8"/>
<reference evidence="1 2" key="1">
    <citation type="submission" date="2020-08" db="EMBL/GenBank/DDBJ databases">
        <title>Genomic Encyclopedia of Type Strains, Phase III (KMG-III): the genomes of soil and plant-associated and newly described type strains.</title>
        <authorList>
            <person name="Whitman W."/>
        </authorList>
    </citation>
    <scope>NUCLEOTIDE SEQUENCE [LARGE SCALE GENOMIC DNA]</scope>
    <source>
        <strain evidence="1 2">CECT 8960</strain>
    </source>
</reference>
<sequence length="179" mass="19277">MRDQTVQVDDLKLVALPSAVNCADLFVRFTLTEWRVESMVTEVRRTAEALVRAVVGDAKPTSTPTMLLFRLRLSGSSLAVEIEDDRATPALDVPRSLAGANSGAQLLSTGKQLLWCEVPLPQGMDATVVPLPRRGTTRAAAAAAPPPAEIASADDLSPDVMERILKGLRRDHGDPPMRI</sequence>
<evidence type="ECO:0000313" key="2">
    <source>
        <dbReference type="Proteomes" id="UP000520767"/>
    </source>
</evidence>
<name>A0A7W7VGV8_9PSEU</name>
<keyword evidence="2" id="KW-1185">Reference proteome</keyword>
<comment type="caution">
    <text evidence="1">The sequence shown here is derived from an EMBL/GenBank/DDBJ whole genome shotgun (WGS) entry which is preliminary data.</text>
</comment>
<accession>A0A7W7VGV8</accession>